<dbReference type="GeneID" id="93771516"/>
<evidence type="ECO:0000313" key="6">
    <source>
        <dbReference type="Proteomes" id="UP000677457"/>
    </source>
</evidence>
<organism evidence="4 5">
    <name type="scientific">Salinispora arenicola</name>
    <dbReference type="NCBI Taxonomy" id="168697"/>
    <lineage>
        <taxon>Bacteria</taxon>
        <taxon>Bacillati</taxon>
        <taxon>Actinomycetota</taxon>
        <taxon>Actinomycetes</taxon>
        <taxon>Micromonosporales</taxon>
        <taxon>Micromonosporaceae</taxon>
        <taxon>Salinispora</taxon>
    </lineage>
</organism>
<dbReference type="Proteomes" id="UP000315983">
    <property type="component" value="Unassembled WGS sequence"/>
</dbReference>
<sequence length="89" mass="9089">MKAHRTDPVSLSFGLLFVVLAAWWLVARLLGLALPPVGWFVAGALLLIGILGLVGALRASRTANPAAAEAEAGSTVSGTGPGPADDDRR</sequence>
<dbReference type="EMBL" id="VFOL01000001">
    <property type="protein sequence ID" value="TQL37122.1"/>
    <property type="molecule type" value="Genomic_DNA"/>
</dbReference>
<evidence type="ECO:0000256" key="1">
    <source>
        <dbReference type="SAM" id="MobiDB-lite"/>
    </source>
</evidence>
<feature type="transmembrane region" description="Helical" evidence="2">
    <location>
        <begin position="12"/>
        <end position="31"/>
    </location>
</feature>
<keyword evidence="2" id="KW-0472">Membrane</keyword>
<gene>
    <name evidence="4" type="ORF">FB564_2268</name>
    <name evidence="3" type="ORF">Sar04_05580</name>
</gene>
<name>A0A542XMS7_SALAC</name>
<dbReference type="AlphaFoldDB" id="A0A542XMS7"/>
<dbReference type="Proteomes" id="UP000677457">
    <property type="component" value="Unassembled WGS sequence"/>
</dbReference>
<evidence type="ECO:0000313" key="3">
    <source>
        <dbReference type="EMBL" id="GIM82121.1"/>
    </source>
</evidence>
<keyword evidence="2" id="KW-1133">Transmembrane helix</keyword>
<dbReference type="OMA" id="PHRMDGV"/>
<accession>A0A542XMS7</accession>
<evidence type="ECO:0000256" key="2">
    <source>
        <dbReference type="SAM" id="Phobius"/>
    </source>
</evidence>
<evidence type="ECO:0000313" key="5">
    <source>
        <dbReference type="Proteomes" id="UP000315983"/>
    </source>
</evidence>
<feature type="region of interest" description="Disordered" evidence="1">
    <location>
        <begin position="66"/>
        <end position="89"/>
    </location>
</feature>
<reference evidence="3 6" key="2">
    <citation type="submission" date="2021-03" db="EMBL/GenBank/DDBJ databases">
        <title>Whole genome shotgun sequence of Salinispora arenicola NBRC 105043.</title>
        <authorList>
            <person name="Komaki H."/>
            <person name="Tamura T."/>
        </authorList>
    </citation>
    <scope>NUCLEOTIDE SEQUENCE [LARGE SCALE GENOMIC DNA]</scope>
    <source>
        <strain evidence="3 6">NBRC 105043</strain>
    </source>
</reference>
<dbReference type="EMBL" id="BOQM01000004">
    <property type="protein sequence ID" value="GIM82121.1"/>
    <property type="molecule type" value="Genomic_DNA"/>
</dbReference>
<reference evidence="4 5" key="1">
    <citation type="submission" date="2019-06" db="EMBL/GenBank/DDBJ databases">
        <title>Sequencing the genomes of 1000 actinobacteria strains.</title>
        <authorList>
            <person name="Klenk H.-P."/>
        </authorList>
    </citation>
    <scope>NUCLEOTIDE SEQUENCE [LARGE SCALE GENOMIC DNA]</scope>
    <source>
        <strain evidence="4 5">DSM 44819</strain>
    </source>
</reference>
<proteinExistence type="predicted"/>
<keyword evidence="6" id="KW-1185">Reference proteome</keyword>
<keyword evidence="2" id="KW-0812">Transmembrane</keyword>
<comment type="caution">
    <text evidence="4">The sequence shown here is derived from an EMBL/GenBank/DDBJ whole genome shotgun (WGS) entry which is preliminary data.</text>
</comment>
<dbReference type="RefSeq" id="WP_012184236.1">
    <property type="nucleotide sequence ID" value="NZ_BOQM01000004.1"/>
</dbReference>
<feature type="transmembrane region" description="Helical" evidence="2">
    <location>
        <begin position="37"/>
        <end position="57"/>
    </location>
</feature>
<protein>
    <submittedName>
        <fullName evidence="4">Uncharacterized protein</fullName>
    </submittedName>
</protein>
<evidence type="ECO:0000313" key="4">
    <source>
        <dbReference type="EMBL" id="TQL37122.1"/>
    </source>
</evidence>